<dbReference type="PANTHER" id="PTHR21022:SF19">
    <property type="entry name" value="PREPHENATE DEHYDRATASE-RELATED"/>
    <property type="match status" value="1"/>
</dbReference>
<evidence type="ECO:0000313" key="10">
    <source>
        <dbReference type="EMBL" id="MBT4870097.1"/>
    </source>
</evidence>
<evidence type="ECO:0000313" key="11">
    <source>
        <dbReference type="Proteomes" id="UP000722459"/>
    </source>
</evidence>
<dbReference type="SUPFAM" id="SSF55021">
    <property type="entry name" value="ACT-like"/>
    <property type="match status" value="1"/>
</dbReference>
<dbReference type="GO" id="GO:0005737">
    <property type="term" value="C:cytoplasm"/>
    <property type="evidence" value="ECO:0007669"/>
    <property type="project" value="TreeGrafter"/>
</dbReference>
<evidence type="ECO:0000256" key="4">
    <source>
        <dbReference type="ARBA" id="ARBA00023141"/>
    </source>
</evidence>
<accession>A0A8T5GEI1</accession>
<dbReference type="InterPro" id="IPR045865">
    <property type="entry name" value="ACT-like_dom_sf"/>
</dbReference>
<name>A0A8T5GEI1_9ARCH</name>
<dbReference type="PROSITE" id="PS00858">
    <property type="entry name" value="PREPHENATE_DEHYDR_2"/>
    <property type="match status" value="1"/>
</dbReference>
<evidence type="ECO:0000256" key="6">
    <source>
        <dbReference type="ARBA" id="ARBA00023239"/>
    </source>
</evidence>
<evidence type="ECO:0000259" key="9">
    <source>
        <dbReference type="PROSITE" id="PS51671"/>
    </source>
</evidence>
<evidence type="ECO:0000256" key="1">
    <source>
        <dbReference type="ARBA" id="ARBA00004741"/>
    </source>
</evidence>
<dbReference type="SUPFAM" id="SSF53850">
    <property type="entry name" value="Periplasmic binding protein-like II"/>
    <property type="match status" value="1"/>
</dbReference>
<dbReference type="Proteomes" id="UP000722459">
    <property type="component" value="Unassembled WGS sequence"/>
</dbReference>
<dbReference type="GO" id="GO:0009094">
    <property type="term" value="P:L-phenylalanine biosynthetic process"/>
    <property type="evidence" value="ECO:0007669"/>
    <property type="project" value="UniProtKB-KW"/>
</dbReference>
<dbReference type="PANTHER" id="PTHR21022">
    <property type="entry name" value="PREPHENATE DEHYDRATASE P PROTEIN"/>
    <property type="match status" value="1"/>
</dbReference>
<dbReference type="NCBIfam" id="NF008865">
    <property type="entry name" value="PRK11898.1"/>
    <property type="match status" value="1"/>
</dbReference>
<keyword evidence="6 10" id="KW-0456">Lyase</keyword>
<dbReference type="Gene3D" id="3.40.190.10">
    <property type="entry name" value="Periplasmic binding protein-like II"/>
    <property type="match status" value="2"/>
</dbReference>
<keyword evidence="3" id="KW-0028">Amino-acid biosynthesis</keyword>
<gene>
    <name evidence="10" type="primary">pheA</name>
    <name evidence="10" type="ORF">HON47_00800</name>
</gene>
<dbReference type="AlphaFoldDB" id="A0A8T5GEI1"/>
<sequence length="264" mass="29479">MKVGYLGPESSFSHIAAEKVFPKEELISVGSIVKLFDMVEAKELARAIIPMENNTGGSVAITLDELLEKEQFIVGDHYSAINYCFLSKNKENIAKIYSHPQGFLQCKEWLKNNYPDAELIECGSNSEAAKLASETGDSALAGKIAGQTYGLELITQNINDSSNNETRFIIVSKEQLDPKGGEKTSCFFALKNKPGALLDSLQPLKENNINMTKLESRPSKEVSWDYIFFIEFVGNLFDEKVQRSLEEIKKYTTHVKILGSYSKL</sequence>
<evidence type="ECO:0000256" key="3">
    <source>
        <dbReference type="ARBA" id="ARBA00022605"/>
    </source>
</evidence>
<keyword evidence="5" id="KW-0584">Phenylalanine biosynthesis</keyword>
<dbReference type="Gene3D" id="3.30.70.260">
    <property type="match status" value="1"/>
</dbReference>
<comment type="pathway">
    <text evidence="1">Amino-acid biosynthesis; L-phenylalanine biosynthesis; phenylpyruvate from prephenate: step 1/1.</text>
</comment>
<comment type="caution">
    <text evidence="10">The sequence shown here is derived from an EMBL/GenBank/DDBJ whole genome shotgun (WGS) entry which is preliminary data.</text>
</comment>
<dbReference type="InterPro" id="IPR018528">
    <property type="entry name" value="Preph_deHydtase_CS"/>
</dbReference>
<dbReference type="InterPro" id="IPR001086">
    <property type="entry name" value="Preph_deHydtase"/>
</dbReference>
<dbReference type="PROSITE" id="PS51171">
    <property type="entry name" value="PREPHENATE_DEHYDR_3"/>
    <property type="match status" value="1"/>
</dbReference>
<dbReference type="InterPro" id="IPR002912">
    <property type="entry name" value="ACT_dom"/>
</dbReference>
<evidence type="ECO:0000256" key="2">
    <source>
        <dbReference type="ARBA" id="ARBA00013147"/>
    </source>
</evidence>
<proteinExistence type="predicted"/>
<evidence type="ECO:0000256" key="7">
    <source>
        <dbReference type="ARBA" id="ARBA00047848"/>
    </source>
</evidence>
<dbReference type="FunFam" id="3.30.70.260:FF:000012">
    <property type="entry name" value="Prephenate dehydratase"/>
    <property type="match status" value="1"/>
</dbReference>
<dbReference type="PROSITE" id="PS00857">
    <property type="entry name" value="PREPHENATE_DEHYDR_1"/>
    <property type="match status" value="1"/>
</dbReference>
<dbReference type="EC" id="4.2.1.51" evidence="2"/>
<dbReference type="GO" id="GO:0004664">
    <property type="term" value="F:prephenate dehydratase activity"/>
    <property type="evidence" value="ECO:0007669"/>
    <property type="project" value="UniProtKB-EC"/>
</dbReference>
<dbReference type="CDD" id="cd04905">
    <property type="entry name" value="ACT_CM-PDT"/>
    <property type="match status" value="1"/>
</dbReference>
<dbReference type="PROSITE" id="PS51671">
    <property type="entry name" value="ACT"/>
    <property type="match status" value="1"/>
</dbReference>
<evidence type="ECO:0000256" key="5">
    <source>
        <dbReference type="ARBA" id="ARBA00023222"/>
    </source>
</evidence>
<protein>
    <recommendedName>
        <fullName evidence="2">prephenate dehydratase</fullName>
        <ecNumber evidence="2">4.2.1.51</ecNumber>
    </recommendedName>
</protein>
<dbReference type="Pfam" id="PF00800">
    <property type="entry name" value="PDT"/>
    <property type="match status" value="1"/>
</dbReference>
<feature type="domain" description="ACT" evidence="9">
    <location>
        <begin position="185"/>
        <end position="262"/>
    </location>
</feature>
<evidence type="ECO:0000259" key="8">
    <source>
        <dbReference type="PROSITE" id="PS51171"/>
    </source>
</evidence>
<feature type="domain" description="Prephenate dehydratase" evidence="8">
    <location>
        <begin position="2"/>
        <end position="173"/>
    </location>
</feature>
<dbReference type="CDD" id="cd13630">
    <property type="entry name" value="PBP2_PDT_1"/>
    <property type="match status" value="1"/>
</dbReference>
<organism evidence="10 11">
    <name type="scientific">Candidatus Iainarchaeum sp</name>
    <dbReference type="NCBI Taxonomy" id="3101447"/>
    <lineage>
        <taxon>Archaea</taxon>
        <taxon>Candidatus Iainarchaeota</taxon>
        <taxon>Candidatus Iainarchaeia</taxon>
        <taxon>Candidatus Iainarchaeales</taxon>
        <taxon>Candidatus Iainarchaeaceae</taxon>
        <taxon>Candidatus Iainarchaeum</taxon>
    </lineage>
</organism>
<comment type="catalytic activity">
    <reaction evidence="7">
        <text>prephenate + H(+) = 3-phenylpyruvate + CO2 + H2O</text>
        <dbReference type="Rhea" id="RHEA:21648"/>
        <dbReference type="ChEBI" id="CHEBI:15377"/>
        <dbReference type="ChEBI" id="CHEBI:15378"/>
        <dbReference type="ChEBI" id="CHEBI:16526"/>
        <dbReference type="ChEBI" id="CHEBI:18005"/>
        <dbReference type="ChEBI" id="CHEBI:29934"/>
        <dbReference type="EC" id="4.2.1.51"/>
    </reaction>
</comment>
<keyword evidence="4" id="KW-0057">Aromatic amino acid biosynthesis</keyword>
<reference evidence="10" key="1">
    <citation type="journal article" date="2021" name="ISME J.">
        <title>Mercury methylation by metabolically versatile and cosmopolitan marine bacteria.</title>
        <authorList>
            <person name="Lin H."/>
            <person name="Ascher D.B."/>
            <person name="Myung Y."/>
            <person name="Lamborg C.H."/>
            <person name="Hallam S.J."/>
            <person name="Gionfriddo C.M."/>
            <person name="Holt K.E."/>
            <person name="Moreau J.W."/>
        </authorList>
    </citation>
    <scope>NUCLEOTIDE SEQUENCE</scope>
    <source>
        <strain evidence="10">SI075_bin30</strain>
    </source>
</reference>
<dbReference type="EMBL" id="JABJNZ010000015">
    <property type="protein sequence ID" value="MBT4870097.1"/>
    <property type="molecule type" value="Genomic_DNA"/>
</dbReference>